<evidence type="ECO:0000313" key="2">
    <source>
        <dbReference type="EMBL" id="KAK6803338.1"/>
    </source>
</evidence>
<feature type="compositionally biased region" description="Polar residues" evidence="1">
    <location>
        <begin position="16"/>
        <end position="28"/>
    </location>
</feature>
<accession>A0AAN8YMX2</accession>
<keyword evidence="3" id="KW-1185">Reference proteome</keyword>
<comment type="caution">
    <text evidence="2">The sequence shown here is derived from an EMBL/GenBank/DDBJ whole genome shotgun (WGS) entry which is preliminary data.</text>
</comment>
<evidence type="ECO:0008006" key="4">
    <source>
        <dbReference type="Google" id="ProtNLM"/>
    </source>
</evidence>
<gene>
    <name evidence="2" type="ORF">RDI58_001122</name>
</gene>
<evidence type="ECO:0000256" key="1">
    <source>
        <dbReference type="SAM" id="MobiDB-lite"/>
    </source>
</evidence>
<dbReference type="AlphaFoldDB" id="A0AAN8YMX2"/>
<feature type="region of interest" description="Disordered" evidence="1">
    <location>
        <begin position="370"/>
        <end position="389"/>
    </location>
</feature>
<name>A0AAN8YMX2_SOLBU</name>
<protein>
    <recommendedName>
        <fullName evidence="4">DUF4283 domain-containing protein</fullName>
    </recommendedName>
</protein>
<proteinExistence type="predicted"/>
<dbReference type="Proteomes" id="UP001371456">
    <property type="component" value="Unassembled WGS sequence"/>
</dbReference>
<reference evidence="2 3" key="1">
    <citation type="submission" date="2024-02" db="EMBL/GenBank/DDBJ databases">
        <title>de novo genome assembly of Solanum bulbocastanum strain 11H21.</title>
        <authorList>
            <person name="Hosaka A.J."/>
        </authorList>
    </citation>
    <scope>NUCLEOTIDE SEQUENCE [LARGE SCALE GENOMIC DNA]</scope>
    <source>
        <tissue evidence="2">Young leaves</tissue>
    </source>
</reference>
<dbReference type="EMBL" id="JBANQN010000001">
    <property type="protein sequence ID" value="KAK6803338.1"/>
    <property type="molecule type" value="Genomic_DNA"/>
</dbReference>
<feature type="region of interest" description="Disordered" evidence="1">
    <location>
        <begin position="1"/>
        <end position="28"/>
    </location>
</feature>
<organism evidence="2 3">
    <name type="scientific">Solanum bulbocastanum</name>
    <name type="common">Wild potato</name>
    <dbReference type="NCBI Taxonomy" id="147425"/>
    <lineage>
        <taxon>Eukaryota</taxon>
        <taxon>Viridiplantae</taxon>
        <taxon>Streptophyta</taxon>
        <taxon>Embryophyta</taxon>
        <taxon>Tracheophyta</taxon>
        <taxon>Spermatophyta</taxon>
        <taxon>Magnoliopsida</taxon>
        <taxon>eudicotyledons</taxon>
        <taxon>Gunneridae</taxon>
        <taxon>Pentapetalae</taxon>
        <taxon>asterids</taxon>
        <taxon>lamiids</taxon>
        <taxon>Solanales</taxon>
        <taxon>Solanaceae</taxon>
        <taxon>Solanoideae</taxon>
        <taxon>Solaneae</taxon>
        <taxon>Solanum</taxon>
    </lineage>
</organism>
<sequence>MLPSEGKPPQMAGLDPSSSSNFPPLNTSMVPNIHTTPITSSFVDIIKGHQMNDMIDKGKAIADVDTIPQKKPNLVGGIPTISWTANEIQRMNILENLQLVVLEDENTLDNRVVIVKIQYDSLPAYCKKCKLQGHGEDDCRVLHPKMVQQHDDREKVTQPVDGMPSYKGAIKSKWKPTNRNFIKNDGELMNTKVQESEGTIKNSFEQLDQPIMREVENNSHILQGGVEGIRSESTHEPVKAGGKMEVTVVEGEGSRASNKGPLVQMEDVMMINAGVNDEVNLEILRIDENNAEVAHQQIPNEQLEKNSLVHVSFPIPLQILEPSKERFPLHLQGSVVLTRKEEEHKIQDVKVVCFKSQPVQTLHEMVSHQGVVKGQETVNSDATEKSEEK</sequence>
<evidence type="ECO:0000313" key="3">
    <source>
        <dbReference type="Proteomes" id="UP001371456"/>
    </source>
</evidence>